<keyword evidence="6 7" id="KW-0472">Membrane</keyword>
<evidence type="ECO:0000256" key="2">
    <source>
        <dbReference type="ARBA" id="ARBA00007400"/>
    </source>
</evidence>
<dbReference type="EMBL" id="MGBR01000001">
    <property type="protein sequence ID" value="OGK73731.1"/>
    <property type="molecule type" value="Genomic_DNA"/>
</dbReference>
<protein>
    <recommendedName>
        <fullName evidence="8">Acyltransferase 3 domain-containing protein</fullName>
    </recommendedName>
</protein>
<evidence type="ECO:0000313" key="10">
    <source>
        <dbReference type="Proteomes" id="UP000177050"/>
    </source>
</evidence>
<dbReference type="GO" id="GO:0005886">
    <property type="term" value="C:plasma membrane"/>
    <property type="evidence" value="ECO:0007669"/>
    <property type="project" value="UniProtKB-SubCell"/>
</dbReference>
<organism evidence="9 10">
    <name type="scientific">Candidatus Roizmanbacteria bacterium RIFOXYD1_FULL_38_12</name>
    <dbReference type="NCBI Taxonomy" id="1802093"/>
    <lineage>
        <taxon>Bacteria</taxon>
        <taxon>Candidatus Roizmaniibacteriota</taxon>
    </lineage>
</organism>
<reference evidence="9 10" key="1">
    <citation type="journal article" date="2016" name="Nat. Commun.">
        <title>Thousands of microbial genomes shed light on interconnected biogeochemical processes in an aquifer system.</title>
        <authorList>
            <person name="Anantharaman K."/>
            <person name="Brown C.T."/>
            <person name="Hug L.A."/>
            <person name="Sharon I."/>
            <person name="Castelle C.J."/>
            <person name="Probst A.J."/>
            <person name="Thomas B.C."/>
            <person name="Singh A."/>
            <person name="Wilkins M.J."/>
            <person name="Karaoz U."/>
            <person name="Brodie E.L."/>
            <person name="Williams K.H."/>
            <person name="Hubbard S.S."/>
            <person name="Banfield J.F."/>
        </authorList>
    </citation>
    <scope>NUCLEOTIDE SEQUENCE [LARGE SCALE GENOMIC DNA]</scope>
</reference>
<evidence type="ECO:0000256" key="4">
    <source>
        <dbReference type="ARBA" id="ARBA00022692"/>
    </source>
</evidence>
<evidence type="ECO:0000256" key="7">
    <source>
        <dbReference type="SAM" id="Phobius"/>
    </source>
</evidence>
<accession>A0A1F7L0V3</accession>
<feature type="transmembrane region" description="Helical" evidence="7">
    <location>
        <begin position="197"/>
        <end position="216"/>
    </location>
</feature>
<keyword evidence="5 7" id="KW-1133">Transmembrane helix</keyword>
<sequence length="318" mass="37673">MSALIILWTHHSAYTVKIIYSIPQFLIDRTAPVIFALGAFVFISGFKLINSHLKTNLTDFFHSRFLRVIPLYYVSLLLFILFMRNNITLPKLLIHLFGGQLIFPHLFKEMLPTLWFIGLIFVYYILFIVMRSFIGNKPKFFFISFFLYGILLLLDSCPYTADKIIDSRVLLYFPYFILGIYFGKYHEATINKFRNLVTLYLLFFGSMILSNIYFYPPSKNFEILFHQFFHLPLNIILLLVTLRVKFTGKIKDLIFSLSFASFSIYLFHRPIWYAMNLIYHKPTPYQHLYIFFIGIPTIFIVSYIIQRSYNGLLKIVMS</sequence>
<keyword evidence="3" id="KW-1003">Cell membrane</keyword>
<feature type="transmembrane region" description="Helical" evidence="7">
    <location>
        <begin position="228"/>
        <end position="246"/>
    </location>
</feature>
<comment type="similarity">
    <text evidence="2">Belongs to the acyltransferase 3 family.</text>
</comment>
<feature type="transmembrane region" description="Helical" evidence="7">
    <location>
        <begin position="167"/>
        <end position="185"/>
    </location>
</feature>
<evidence type="ECO:0000256" key="3">
    <source>
        <dbReference type="ARBA" id="ARBA00022475"/>
    </source>
</evidence>
<feature type="transmembrane region" description="Helical" evidence="7">
    <location>
        <begin position="113"/>
        <end position="133"/>
    </location>
</feature>
<proteinExistence type="inferred from homology"/>
<evidence type="ECO:0000256" key="5">
    <source>
        <dbReference type="ARBA" id="ARBA00022989"/>
    </source>
</evidence>
<feature type="transmembrane region" description="Helical" evidence="7">
    <location>
        <begin position="253"/>
        <end position="275"/>
    </location>
</feature>
<dbReference type="Pfam" id="PF01757">
    <property type="entry name" value="Acyl_transf_3"/>
    <property type="match status" value="1"/>
</dbReference>
<gene>
    <name evidence="9" type="ORF">A3K52_03015</name>
</gene>
<feature type="transmembrane region" description="Helical" evidence="7">
    <location>
        <begin position="65"/>
        <end position="83"/>
    </location>
</feature>
<evidence type="ECO:0000313" key="9">
    <source>
        <dbReference type="EMBL" id="OGK73731.1"/>
    </source>
</evidence>
<dbReference type="GO" id="GO:0009246">
    <property type="term" value="P:enterobacterial common antigen biosynthetic process"/>
    <property type="evidence" value="ECO:0007669"/>
    <property type="project" value="TreeGrafter"/>
</dbReference>
<feature type="transmembrane region" description="Helical" evidence="7">
    <location>
        <begin position="140"/>
        <end position="161"/>
    </location>
</feature>
<dbReference type="PANTHER" id="PTHR40074:SF2">
    <property type="entry name" value="O-ACETYLTRANSFERASE WECH"/>
    <property type="match status" value="1"/>
</dbReference>
<dbReference type="AlphaFoldDB" id="A0A1F7L0V3"/>
<name>A0A1F7L0V3_9BACT</name>
<dbReference type="GO" id="GO:0016413">
    <property type="term" value="F:O-acetyltransferase activity"/>
    <property type="evidence" value="ECO:0007669"/>
    <property type="project" value="TreeGrafter"/>
</dbReference>
<comment type="subcellular location">
    <subcellularLocation>
        <location evidence="1">Cell membrane</location>
        <topology evidence="1">Multi-pass membrane protein</topology>
    </subcellularLocation>
</comment>
<keyword evidence="4 7" id="KW-0812">Transmembrane</keyword>
<feature type="transmembrane region" description="Helical" evidence="7">
    <location>
        <begin position="31"/>
        <end position="53"/>
    </location>
</feature>
<comment type="caution">
    <text evidence="9">The sequence shown here is derived from an EMBL/GenBank/DDBJ whole genome shotgun (WGS) entry which is preliminary data.</text>
</comment>
<evidence type="ECO:0000256" key="1">
    <source>
        <dbReference type="ARBA" id="ARBA00004651"/>
    </source>
</evidence>
<evidence type="ECO:0000256" key="6">
    <source>
        <dbReference type="ARBA" id="ARBA00023136"/>
    </source>
</evidence>
<feature type="domain" description="Acyltransferase 3" evidence="8">
    <location>
        <begin position="3"/>
        <end position="305"/>
    </location>
</feature>
<feature type="transmembrane region" description="Helical" evidence="7">
    <location>
        <begin position="287"/>
        <end position="305"/>
    </location>
</feature>
<evidence type="ECO:0000259" key="8">
    <source>
        <dbReference type="Pfam" id="PF01757"/>
    </source>
</evidence>
<dbReference type="Proteomes" id="UP000177050">
    <property type="component" value="Unassembled WGS sequence"/>
</dbReference>
<dbReference type="PANTHER" id="PTHR40074">
    <property type="entry name" value="O-ACETYLTRANSFERASE WECH"/>
    <property type="match status" value="1"/>
</dbReference>
<dbReference type="InterPro" id="IPR002656">
    <property type="entry name" value="Acyl_transf_3_dom"/>
</dbReference>